<feature type="compositionally biased region" description="Basic residues" evidence="1">
    <location>
        <begin position="195"/>
        <end position="205"/>
    </location>
</feature>
<reference evidence="2 3" key="1">
    <citation type="submission" date="2014-06" db="EMBL/GenBank/DDBJ databases">
        <title>Evolutionary Origins and Diversification of the Mycorrhizal Mutualists.</title>
        <authorList>
            <consortium name="DOE Joint Genome Institute"/>
            <consortium name="Mycorrhizal Genomics Consortium"/>
            <person name="Kohler A."/>
            <person name="Kuo A."/>
            <person name="Nagy L.G."/>
            <person name="Floudas D."/>
            <person name="Copeland A."/>
            <person name="Barry K.W."/>
            <person name="Cichocki N."/>
            <person name="Veneault-Fourrey C."/>
            <person name="LaButti K."/>
            <person name="Lindquist E.A."/>
            <person name="Lipzen A."/>
            <person name="Lundell T."/>
            <person name="Morin E."/>
            <person name="Murat C."/>
            <person name="Riley R."/>
            <person name="Ohm R."/>
            <person name="Sun H."/>
            <person name="Tunlid A."/>
            <person name="Henrissat B."/>
            <person name="Grigoriev I.V."/>
            <person name="Hibbett D.S."/>
            <person name="Martin F."/>
        </authorList>
    </citation>
    <scope>NUCLEOTIDE SEQUENCE [LARGE SCALE GENOMIC DNA]</scope>
    <source>
        <strain evidence="2 3">SS14</strain>
    </source>
</reference>
<sequence>MPKPILELKPSRKVTEFFQPKPKTKTPESQRAGSTSSPLERQSGSSESFKGTTGNSKLSKSKGSASATAKKSLPTQTSNQDASAVASAIQSSRSLNLASRPKRTDAGNSTKASIKPPNAVTPKPPLSPTKPSRKRKEVISSEESDSADPVFPVIRVDKTLSRRGTPQPSIAQATLQKSTMPVTPNPKVNQPSTKSPKHRPSPPKRPRLDSPKKAIQPGQGFDADDESDDKDPKPVEGSVEANLPMLKNMSIESSNDSPMDVDMVTPTTTLGASDFDSTIKPPVVQASAIDTSEILPSSQQGEMLPELDLDVEMAASDKEEIAVPLPPPPTVVNEMSPTKARTYAIIADIRRKAEEQAASALAETNKRTSLGLLSDDSDLSSVSSLGESDDDNTSDLDLNLAQLLKKPSPAKSTLPAGTRRSARTVHQYRDVSPSPASRVIPKPKPKPKAADPLLALLKEAKRDATRKAQVEKKRVKFEETSDPAMECEGVSPARLSRGDDDSDSESMGDGSSFDVSMTVETREELLGKESSEAVGKILEKDKKKGRENQGPLFFFWREPTEVVEDVLPAFPVLAQSNTFLAAFHQVLSRQDYTVCSVLLDSGALAHVPLSAALTSWLFANALSTTEPKFSRSAYHSFLNAHRYSSGNSLPKLSADAILGPLLKLGVQPAVLEALNMSANNVVRVDADLKAGLLSRYANMLQAMGSAQAIELDAVPQVVSTLALLGLDRFTTAELRQEIVNAIESIIAGCASNANVELALCKQIYKVATASIVPVCQRPRVLSFVSGGAPAAARIRRWTAWSLLGGNIDGPEAAWGDYPPLDVSENLFDKTEPGTVKFIVDKDTDYELLGALVDTLSVALTDVETQVKKDKATAAFLERICKSLERLMGKIVDTRAAHLERTFAKDSMNRLHKRLVYQRDAALKSMRTKTGKMDQYLIRKQNAIAKPVAVVSTKA</sequence>
<feature type="compositionally biased region" description="Polar residues" evidence="1">
    <location>
        <begin position="27"/>
        <end position="49"/>
    </location>
</feature>
<name>A0A0C9UCW0_SPHS4</name>
<feature type="region of interest" description="Disordered" evidence="1">
    <location>
        <begin position="465"/>
        <end position="516"/>
    </location>
</feature>
<gene>
    <name evidence="2" type="ORF">M422DRAFT_32036</name>
</gene>
<feature type="compositionally biased region" description="Basic and acidic residues" evidence="1">
    <location>
        <begin position="465"/>
        <end position="479"/>
    </location>
</feature>
<proteinExistence type="predicted"/>
<dbReference type="AlphaFoldDB" id="A0A0C9UCW0"/>
<feature type="compositionally biased region" description="Polar residues" evidence="1">
    <location>
        <begin position="162"/>
        <end position="190"/>
    </location>
</feature>
<feature type="compositionally biased region" description="Low complexity" evidence="1">
    <location>
        <begin position="50"/>
        <end position="72"/>
    </location>
</feature>
<accession>A0A0C9UCW0</accession>
<dbReference type="OrthoDB" id="5599613at2759"/>
<protein>
    <submittedName>
        <fullName evidence="2">Uncharacterized protein</fullName>
    </submittedName>
</protein>
<dbReference type="Proteomes" id="UP000054279">
    <property type="component" value="Unassembled WGS sequence"/>
</dbReference>
<feature type="region of interest" description="Disordered" evidence="1">
    <location>
        <begin position="371"/>
        <end position="451"/>
    </location>
</feature>
<organism evidence="2 3">
    <name type="scientific">Sphaerobolus stellatus (strain SS14)</name>
    <dbReference type="NCBI Taxonomy" id="990650"/>
    <lineage>
        <taxon>Eukaryota</taxon>
        <taxon>Fungi</taxon>
        <taxon>Dikarya</taxon>
        <taxon>Basidiomycota</taxon>
        <taxon>Agaricomycotina</taxon>
        <taxon>Agaricomycetes</taxon>
        <taxon>Phallomycetidae</taxon>
        <taxon>Geastrales</taxon>
        <taxon>Sphaerobolaceae</taxon>
        <taxon>Sphaerobolus</taxon>
    </lineage>
</organism>
<dbReference type="HOGENOM" id="CLU_309087_0_0_1"/>
<evidence type="ECO:0000256" key="1">
    <source>
        <dbReference type="SAM" id="MobiDB-lite"/>
    </source>
</evidence>
<evidence type="ECO:0000313" key="3">
    <source>
        <dbReference type="Proteomes" id="UP000054279"/>
    </source>
</evidence>
<evidence type="ECO:0000313" key="2">
    <source>
        <dbReference type="EMBL" id="KIJ40923.1"/>
    </source>
</evidence>
<feature type="region of interest" description="Disordered" evidence="1">
    <location>
        <begin position="1"/>
        <end position="278"/>
    </location>
</feature>
<keyword evidence="3" id="KW-1185">Reference proteome</keyword>
<feature type="compositionally biased region" description="Low complexity" evidence="1">
    <location>
        <begin position="371"/>
        <end position="386"/>
    </location>
</feature>
<dbReference type="EMBL" id="KN837140">
    <property type="protein sequence ID" value="KIJ40923.1"/>
    <property type="molecule type" value="Genomic_DNA"/>
</dbReference>
<feature type="compositionally biased region" description="Polar residues" evidence="1">
    <location>
        <begin position="73"/>
        <end position="97"/>
    </location>
</feature>